<keyword evidence="2 5" id="KW-0863">Zinc-finger</keyword>
<evidence type="ECO:0000256" key="2">
    <source>
        <dbReference type="ARBA" id="ARBA00022771"/>
    </source>
</evidence>
<name>A0A0D2JDY4_9EURO</name>
<evidence type="ECO:0000256" key="5">
    <source>
        <dbReference type="PROSITE-ProRule" id="PRU00175"/>
    </source>
</evidence>
<evidence type="ECO:0000313" key="11">
    <source>
        <dbReference type="Proteomes" id="UP000053617"/>
    </source>
</evidence>
<dbReference type="Gene3D" id="3.30.40.10">
    <property type="entry name" value="Zinc/RING finger domain, C3HC4 (zinc finger)"/>
    <property type="match status" value="1"/>
</dbReference>
<evidence type="ECO:0000259" key="8">
    <source>
        <dbReference type="PROSITE" id="PS50089"/>
    </source>
</evidence>
<dbReference type="SUPFAM" id="SSF57850">
    <property type="entry name" value="RING/U-box"/>
    <property type="match status" value="1"/>
</dbReference>
<comment type="subcellular location">
    <subcellularLocation>
        <location evidence="6">Nucleus</location>
    </subcellularLocation>
</comment>
<feature type="region of interest" description="Disordered" evidence="7">
    <location>
        <begin position="1"/>
        <end position="28"/>
    </location>
</feature>
<dbReference type="PROSITE" id="PS51037">
    <property type="entry name" value="YEATS"/>
    <property type="match status" value="1"/>
</dbReference>
<evidence type="ECO:0000256" key="7">
    <source>
        <dbReference type="SAM" id="MobiDB-lite"/>
    </source>
</evidence>
<dbReference type="InterPro" id="IPR013083">
    <property type="entry name" value="Znf_RING/FYVE/PHD"/>
</dbReference>
<evidence type="ECO:0000256" key="6">
    <source>
        <dbReference type="PROSITE-ProRule" id="PRU00376"/>
    </source>
</evidence>
<keyword evidence="11" id="KW-1185">Reference proteome</keyword>
<evidence type="ECO:0000256" key="1">
    <source>
        <dbReference type="ARBA" id="ARBA00022723"/>
    </source>
</evidence>
<dbReference type="GO" id="GO:0043161">
    <property type="term" value="P:proteasome-mediated ubiquitin-dependent protein catabolic process"/>
    <property type="evidence" value="ECO:0007669"/>
    <property type="project" value="TreeGrafter"/>
</dbReference>
<dbReference type="GO" id="GO:0005634">
    <property type="term" value="C:nucleus"/>
    <property type="evidence" value="ECO:0007669"/>
    <property type="project" value="UniProtKB-SubCell"/>
</dbReference>
<gene>
    <name evidence="10" type="ORF">Z518_02068</name>
</gene>
<evidence type="ECO:0000259" key="9">
    <source>
        <dbReference type="PROSITE" id="PS51037"/>
    </source>
</evidence>
<dbReference type="PANTHER" id="PTHR15898">
    <property type="entry name" value="BIFUNCTIONAL APOPTOSIS REGULATOR"/>
    <property type="match status" value="1"/>
</dbReference>
<dbReference type="STRING" id="1442369.A0A0D2JDY4"/>
<dbReference type="Pfam" id="PF03366">
    <property type="entry name" value="YEATS"/>
    <property type="match status" value="1"/>
</dbReference>
<dbReference type="VEuPathDB" id="FungiDB:Z518_02068"/>
<evidence type="ECO:0000313" key="10">
    <source>
        <dbReference type="EMBL" id="KIX07415.1"/>
    </source>
</evidence>
<dbReference type="RefSeq" id="XP_013274551.1">
    <property type="nucleotide sequence ID" value="XM_013419097.1"/>
</dbReference>
<proteinExistence type="predicted"/>
<feature type="domain" description="RING-type" evidence="8">
    <location>
        <begin position="38"/>
        <end position="99"/>
    </location>
</feature>
<dbReference type="PROSITE" id="PS00518">
    <property type="entry name" value="ZF_RING_1"/>
    <property type="match status" value="1"/>
</dbReference>
<dbReference type="PANTHER" id="PTHR15898:SF13">
    <property type="entry name" value="BIFUNCTIONAL APOPTOSIS REGULATOR"/>
    <property type="match status" value="1"/>
</dbReference>
<dbReference type="AlphaFoldDB" id="A0A0D2JDY4"/>
<dbReference type="GeneID" id="25290139"/>
<feature type="compositionally biased region" description="Basic and acidic residues" evidence="7">
    <location>
        <begin position="18"/>
        <end position="28"/>
    </location>
</feature>
<evidence type="ECO:0000256" key="3">
    <source>
        <dbReference type="ARBA" id="ARBA00022833"/>
    </source>
</evidence>
<dbReference type="Pfam" id="PF00097">
    <property type="entry name" value="zf-C3HC4"/>
    <property type="match status" value="1"/>
</dbReference>
<dbReference type="HOGENOM" id="CLU_069176_0_0_1"/>
<dbReference type="EMBL" id="KN847476">
    <property type="protein sequence ID" value="KIX07415.1"/>
    <property type="molecule type" value="Genomic_DNA"/>
</dbReference>
<dbReference type="InterPro" id="IPR055129">
    <property type="entry name" value="YEATS_dom"/>
</dbReference>
<keyword evidence="4 6" id="KW-0539">Nucleus</keyword>
<accession>A0A0D2JDY4</accession>
<sequence>MKRKRPTPKTPDAAQTQMRDRSGSCPDEHEDIHEDDLCAICQLLLYRPVRTRCNHILCESCMAHWADVSITTQMTTVGIDDEAVVLLPHEIETRCPLCRTSTTSSLDPTRETALRQRYPVTYRAREMEFATPGAEDFASSVEALTVYVGNEHSLVRTDGESNNRHHWKFFVRPSRADLIEEVHIFLHPTFRNFHIIVQYPPYEVRRLGWGYFTIFASLILKPGYSWVNSEAEDAPDGGTKGKLPLEWTLDFNGRGSQERLLLKVKKEKEGQEADDEAQRQEIRRLWARQQETDPDWVESEETVGG</sequence>
<dbReference type="InterPro" id="IPR038704">
    <property type="entry name" value="YEAST_sf"/>
</dbReference>
<dbReference type="SMART" id="SM00184">
    <property type="entry name" value="RING"/>
    <property type="match status" value="1"/>
</dbReference>
<evidence type="ECO:0008006" key="12">
    <source>
        <dbReference type="Google" id="ProtNLM"/>
    </source>
</evidence>
<dbReference type="InterPro" id="IPR017907">
    <property type="entry name" value="Znf_RING_CS"/>
</dbReference>
<dbReference type="OrthoDB" id="1630758at2759"/>
<dbReference type="InterPro" id="IPR018957">
    <property type="entry name" value="Znf_C3HC4_RING-type"/>
</dbReference>
<reference evidence="10 11" key="1">
    <citation type="submission" date="2015-01" db="EMBL/GenBank/DDBJ databases">
        <title>The Genome Sequence of Rhinocladiella mackenzie CBS 650.93.</title>
        <authorList>
            <consortium name="The Broad Institute Genomics Platform"/>
            <person name="Cuomo C."/>
            <person name="de Hoog S."/>
            <person name="Gorbushina A."/>
            <person name="Stielow B."/>
            <person name="Teixiera M."/>
            <person name="Abouelleil A."/>
            <person name="Chapman S.B."/>
            <person name="Priest M."/>
            <person name="Young S.K."/>
            <person name="Wortman J."/>
            <person name="Nusbaum C."/>
            <person name="Birren B."/>
        </authorList>
    </citation>
    <scope>NUCLEOTIDE SEQUENCE [LARGE SCALE GENOMIC DNA]</scope>
    <source>
        <strain evidence="10 11">CBS 650.93</strain>
    </source>
</reference>
<evidence type="ECO:0000256" key="4">
    <source>
        <dbReference type="ARBA" id="ARBA00023242"/>
    </source>
</evidence>
<dbReference type="GO" id="GO:0008270">
    <property type="term" value="F:zinc ion binding"/>
    <property type="evidence" value="ECO:0007669"/>
    <property type="project" value="UniProtKB-KW"/>
</dbReference>
<protein>
    <recommendedName>
        <fullName evidence="12">RING-type domain-containing protein</fullName>
    </recommendedName>
</protein>
<organism evidence="10 11">
    <name type="scientific">Rhinocladiella mackenziei CBS 650.93</name>
    <dbReference type="NCBI Taxonomy" id="1442369"/>
    <lineage>
        <taxon>Eukaryota</taxon>
        <taxon>Fungi</taxon>
        <taxon>Dikarya</taxon>
        <taxon>Ascomycota</taxon>
        <taxon>Pezizomycotina</taxon>
        <taxon>Eurotiomycetes</taxon>
        <taxon>Chaetothyriomycetidae</taxon>
        <taxon>Chaetothyriales</taxon>
        <taxon>Herpotrichiellaceae</taxon>
        <taxon>Rhinocladiella</taxon>
    </lineage>
</organism>
<dbReference type="InterPro" id="IPR001841">
    <property type="entry name" value="Znf_RING"/>
</dbReference>
<keyword evidence="3" id="KW-0862">Zinc</keyword>
<dbReference type="Proteomes" id="UP000053617">
    <property type="component" value="Unassembled WGS sequence"/>
</dbReference>
<dbReference type="Gene3D" id="2.60.40.1970">
    <property type="entry name" value="YEATS domain"/>
    <property type="match status" value="1"/>
</dbReference>
<dbReference type="PROSITE" id="PS50089">
    <property type="entry name" value="ZF_RING_2"/>
    <property type="match status" value="1"/>
</dbReference>
<feature type="domain" description="YEATS" evidence="9">
    <location>
        <begin position="136"/>
        <end position="305"/>
    </location>
</feature>
<keyword evidence="1" id="KW-0479">Metal-binding</keyword>
<dbReference type="GO" id="GO:0061630">
    <property type="term" value="F:ubiquitin protein ligase activity"/>
    <property type="evidence" value="ECO:0007669"/>
    <property type="project" value="TreeGrafter"/>
</dbReference>